<keyword evidence="3" id="KW-0256">Endoplasmic reticulum</keyword>
<comment type="subcellular location">
    <subcellularLocation>
        <location evidence="1">Endoplasmic reticulum membrane</location>
        <topology evidence="1">Multi-pass membrane protein</topology>
    </subcellularLocation>
</comment>
<evidence type="ECO:0000256" key="3">
    <source>
        <dbReference type="ARBA" id="ARBA00022824"/>
    </source>
</evidence>
<evidence type="ECO:0000256" key="1">
    <source>
        <dbReference type="ARBA" id="ARBA00004477"/>
    </source>
</evidence>
<evidence type="ECO:0000256" key="4">
    <source>
        <dbReference type="ARBA" id="ARBA00022989"/>
    </source>
</evidence>
<feature type="transmembrane region" description="Helical" evidence="6">
    <location>
        <begin position="12"/>
        <end position="36"/>
    </location>
</feature>
<protein>
    <submittedName>
        <fullName evidence="7">Uncharacterized protein</fullName>
    </submittedName>
</protein>
<keyword evidence="5 6" id="KW-0472">Membrane</keyword>
<dbReference type="GO" id="GO:0005789">
    <property type="term" value="C:endoplasmic reticulum membrane"/>
    <property type="evidence" value="ECO:0007669"/>
    <property type="project" value="UniProtKB-SubCell"/>
</dbReference>
<organism evidence="7 8">
    <name type="scientific">Meristemomyces frigidus</name>
    <dbReference type="NCBI Taxonomy" id="1508187"/>
    <lineage>
        <taxon>Eukaryota</taxon>
        <taxon>Fungi</taxon>
        <taxon>Dikarya</taxon>
        <taxon>Ascomycota</taxon>
        <taxon>Pezizomycotina</taxon>
        <taxon>Dothideomycetes</taxon>
        <taxon>Dothideomycetidae</taxon>
        <taxon>Mycosphaerellales</taxon>
        <taxon>Teratosphaeriaceae</taxon>
        <taxon>Meristemomyces</taxon>
    </lineage>
</organism>
<dbReference type="Proteomes" id="UP001310890">
    <property type="component" value="Unassembled WGS sequence"/>
</dbReference>
<dbReference type="InterPro" id="IPR024512">
    <property type="entry name" value="Ser_palmitoyltrfase_ssu-like"/>
</dbReference>
<comment type="caution">
    <text evidence="7">The sequence shown here is derived from an EMBL/GenBank/DDBJ whole genome shotgun (WGS) entry which is preliminary data.</text>
</comment>
<evidence type="ECO:0000256" key="6">
    <source>
        <dbReference type="SAM" id="Phobius"/>
    </source>
</evidence>
<gene>
    <name evidence="7" type="ORF">LTR62_007235</name>
</gene>
<accession>A0AAN7TBD5</accession>
<keyword evidence="4 6" id="KW-1133">Transmembrane helix</keyword>
<sequence length="158" mass="16886">MDLLYANPLQLATALLAIAIIGFILTQPTSLVQWLQKKNYQYEVTSSLYMLTPTEKFVFNSILFLTFSLLSTACILYLPDHIVTVSKRTYYYFAGDMPTNVTMGELAGQAAESVSKASEAVLGTASRVSDAVREAAAAATATVGREAVGQAVESGSGS</sequence>
<evidence type="ECO:0000313" key="7">
    <source>
        <dbReference type="EMBL" id="KAK5109253.1"/>
    </source>
</evidence>
<dbReference type="EMBL" id="JAVRRL010000068">
    <property type="protein sequence ID" value="KAK5109253.1"/>
    <property type="molecule type" value="Genomic_DNA"/>
</dbReference>
<evidence type="ECO:0000256" key="5">
    <source>
        <dbReference type="ARBA" id="ARBA00023136"/>
    </source>
</evidence>
<feature type="transmembrane region" description="Helical" evidence="6">
    <location>
        <begin position="57"/>
        <end position="78"/>
    </location>
</feature>
<keyword evidence="2 6" id="KW-0812">Transmembrane</keyword>
<evidence type="ECO:0000313" key="8">
    <source>
        <dbReference type="Proteomes" id="UP001310890"/>
    </source>
</evidence>
<proteinExistence type="predicted"/>
<reference evidence="7" key="1">
    <citation type="submission" date="2023-08" db="EMBL/GenBank/DDBJ databases">
        <title>Black Yeasts Isolated from many extreme environments.</title>
        <authorList>
            <person name="Coleine C."/>
            <person name="Stajich J.E."/>
            <person name="Selbmann L."/>
        </authorList>
    </citation>
    <scope>NUCLEOTIDE SEQUENCE</scope>
    <source>
        <strain evidence="7">CCFEE 5401</strain>
    </source>
</reference>
<dbReference type="Pfam" id="PF11779">
    <property type="entry name" value="SPT_ssu-like"/>
    <property type="match status" value="1"/>
</dbReference>
<evidence type="ECO:0000256" key="2">
    <source>
        <dbReference type="ARBA" id="ARBA00022692"/>
    </source>
</evidence>
<dbReference type="AlphaFoldDB" id="A0AAN7TBD5"/>
<name>A0AAN7TBD5_9PEZI</name>